<dbReference type="Pfam" id="PF02195">
    <property type="entry name" value="ParB_N"/>
    <property type="match status" value="1"/>
</dbReference>
<dbReference type="PANTHER" id="PTHR33375">
    <property type="entry name" value="CHROMOSOME-PARTITIONING PROTEIN PARB-RELATED"/>
    <property type="match status" value="1"/>
</dbReference>
<evidence type="ECO:0000256" key="1">
    <source>
        <dbReference type="ARBA" id="ARBA00011900"/>
    </source>
</evidence>
<dbReference type="InterPro" id="IPR036086">
    <property type="entry name" value="ParB/Sulfiredoxin_sf"/>
</dbReference>
<dbReference type="InterPro" id="IPR002295">
    <property type="entry name" value="N4/N6-MTase_EcoPI_Mod-like"/>
</dbReference>
<dbReference type="SUPFAM" id="SSF110849">
    <property type="entry name" value="ParB/Sulfiredoxin"/>
    <property type="match status" value="1"/>
</dbReference>
<dbReference type="RefSeq" id="WP_004321910.1">
    <property type="nucleotide sequence ID" value="NZ_AOTD01000008.1"/>
</dbReference>
<dbReference type="InterPro" id="IPR029063">
    <property type="entry name" value="SAM-dependent_MTases_sf"/>
</dbReference>
<dbReference type="Gene3D" id="3.90.1530.10">
    <property type="entry name" value="Conserved hypothetical protein from pyrococcus furiosus pfu- 392566-001, ParB domain"/>
    <property type="match status" value="1"/>
</dbReference>
<organism evidence="7 8">
    <name type="scientific">Campylobacter showae CC57C</name>
    <dbReference type="NCBI Taxonomy" id="1073353"/>
    <lineage>
        <taxon>Bacteria</taxon>
        <taxon>Pseudomonadati</taxon>
        <taxon>Campylobacterota</taxon>
        <taxon>Epsilonproteobacteria</taxon>
        <taxon>Campylobacterales</taxon>
        <taxon>Campylobacteraceae</taxon>
        <taxon>Campylobacter</taxon>
    </lineage>
</organism>
<dbReference type="Gene3D" id="3.40.50.150">
    <property type="entry name" value="Vaccinia Virus protein VP39"/>
    <property type="match status" value="1"/>
</dbReference>
<dbReference type="CDD" id="cd16403">
    <property type="entry name" value="ParB_N_like_MT"/>
    <property type="match status" value="1"/>
</dbReference>
<dbReference type="Proteomes" id="UP000011782">
    <property type="component" value="Unassembled WGS sequence"/>
</dbReference>
<keyword evidence="4" id="KW-0949">S-adenosyl-L-methionine</keyword>
<gene>
    <name evidence="7" type="ORF">H740_00477</name>
</gene>
<sequence>MEIKYKKLGDLKPYENNARTHSEEQVAQICASIKEFGFTNPLLIDENGGIIAGHGRLAAAKKLNMDEVPTIELKGLSEAQKRAYVIVDNKLALNAGWDEELLKAELEALQNLDFDLELLGFNEDELGDFLDNDESEKDPDKVPNAEKIPITQKGDVWLMGAHRLMCGDSCSGEDMKKLMAGGLADMWLTDPPYNVAYEGGTKEKLKIKNDNMGDEEFLSFLTAAFGTADEAMKAGAVFYIWHADLEGFNFRAACKNTNWEVRQCLIWNKNSPVLGRQDYQWKHEPCLYGWKSGSSHLWASDRKQTTILNFDKPLRNGEHPTMKPVTLFEYCMLNNTKGNDVVLDSFGGSGTTLIACEKNKRVARIMELDPVYCDVIIKRWQEFTNKKAVLESDGKTFDEISNG</sequence>
<dbReference type="GO" id="GO:0032259">
    <property type="term" value="P:methylation"/>
    <property type="evidence" value="ECO:0007669"/>
    <property type="project" value="UniProtKB-KW"/>
</dbReference>
<dbReference type="OrthoDB" id="9800801at2"/>
<dbReference type="AlphaFoldDB" id="M3H1L0"/>
<dbReference type="GO" id="GO:0008170">
    <property type="term" value="F:N-methyltransferase activity"/>
    <property type="evidence" value="ECO:0007669"/>
    <property type="project" value="InterPro"/>
</dbReference>
<dbReference type="PRINTS" id="PR00506">
    <property type="entry name" value="D21N6MTFRASE"/>
</dbReference>
<dbReference type="STRING" id="1073353.H740_00477"/>
<dbReference type="GO" id="GO:0005694">
    <property type="term" value="C:chromosome"/>
    <property type="evidence" value="ECO:0007669"/>
    <property type="project" value="TreeGrafter"/>
</dbReference>
<protein>
    <recommendedName>
        <fullName evidence="1">site-specific DNA-methyltransferase (adenine-specific)</fullName>
        <ecNumber evidence="1">2.1.1.72</ecNumber>
    </recommendedName>
</protein>
<dbReference type="SUPFAM" id="SSF53335">
    <property type="entry name" value="S-adenosyl-L-methionine-dependent methyltransferases"/>
    <property type="match status" value="1"/>
</dbReference>
<evidence type="ECO:0000256" key="3">
    <source>
        <dbReference type="ARBA" id="ARBA00022679"/>
    </source>
</evidence>
<evidence type="ECO:0000313" key="8">
    <source>
        <dbReference type="Proteomes" id="UP000011782"/>
    </source>
</evidence>
<dbReference type="PIRSF" id="PIRSF036758">
    <property type="entry name" value="Aden_M_ParB"/>
    <property type="match status" value="1"/>
</dbReference>
<evidence type="ECO:0000313" key="7">
    <source>
        <dbReference type="EMBL" id="EMG31560.1"/>
    </source>
</evidence>
<keyword evidence="2 7" id="KW-0489">Methyltransferase</keyword>
<evidence type="ECO:0000259" key="6">
    <source>
        <dbReference type="SMART" id="SM00470"/>
    </source>
</evidence>
<comment type="caution">
    <text evidence="7">The sequence shown here is derived from an EMBL/GenBank/DDBJ whole genome shotgun (WGS) entry which is preliminary data.</text>
</comment>
<dbReference type="InterPro" id="IPR002941">
    <property type="entry name" value="DNA_methylase_N4/N6"/>
</dbReference>
<dbReference type="InterPro" id="IPR015840">
    <property type="entry name" value="DNA_MeTrfase_ParB"/>
</dbReference>
<comment type="catalytic activity">
    <reaction evidence="5">
        <text>a 2'-deoxyadenosine in DNA + S-adenosyl-L-methionine = an N(6)-methyl-2'-deoxyadenosine in DNA + S-adenosyl-L-homocysteine + H(+)</text>
        <dbReference type="Rhea" id="RHEA:15197"/>
        <dbReference type="Rhea" id="RHEA-COMP:12418"/>
        <dbReference type="Rhea" id="RHEA-COMP:12419"/>
        <dbReference type="ChEBI" id="CHEBI:15378"/>
        <dbReference type="ChEBI" id="CHEBI:57856"/>
        <dbReference type="ChEBI" id="CHEBI:59789"/>
        <dbReference type="ChEBI" id="CHEBI:90615"/>
        <dbReference type="ChEBI" id="CHEBI:90616"/>
        <dbReference type="EC" id="2.1.1.72"/>
    </reaction>
</comment>
<evidence type="ECO:0000256" key="2">
    <source>
        <dbReference type="ARBA" id="ARBA00022603"/>
    </source>
</evidence>
<dbReference type="GO" id="GO:0009007">
    <property type="term" value="F:site-specific DNA-methyltransferase (adenine-specific) activity"/>
    <property type="evidence" value="ECO:0007669"/>
    <property type="project" value="UniProtKB-EC"/>
</dbReference>
<accession>M3H1L0</accession>
<dbReference type="PANTHER" id="PTHR33375:SF1">
    <property type="entry name" value="CHROMOSOME-PARTITIONING PROTEIN PARB-RELATED"/>
    <property type="match status" value="1"/>
</dbReference>
<name>M3H1L0_9BACT</name>
<dbReference type="PATRIC" id="fig|1073353.3.peg.110"/>
<dbReference type="GO" id="GO:0007059">
    <property type="term" value="P:chromosome segregation"/>
    <property type="evidence" value="ECO:0007669"/>
    <property type="project" value="TreeGrafter"/>
</dbReference>
<dbReference type="SMART" id="SM00470">
    <property type="entry name" value="ParB"/>
    <property type="match status" value="1"/>
</dbReference>
<dbReference type="GO" id="GO:0045881">
    <property type="term" value="P:positive regulation of sporulation resulting in formation of a cellular spore"/>
    <property type="evidence" value="ECO:0007669"/>
    <property type="project" value="TreeGrafter"/>
</dbReference>
<evidence type="ECO:0000256" key="5">
    <source>
        <dbReference type="ARBA" id="ARBA00047942"/>
    </source>
</evidence>
<dbReference type="InterPro" id="IPR050336">
    <property type="entry name" value="Chromosome_partition/occlusion"/>
</dbReference>
<dbReference type="Pfam" id="PF01555">
    <property type="entry name" value="N6_N4_Mtase"/>
    <property type="match status" value="1"/>
</dbReference>
<keyword evidence="3" id="KW-0808">Transferase</keyword>
<reference evidence="7 8" key="1">
    <citation type="submission" date="2013-02" db="EMBL/GenBank/DDBJ databases">
        <title>Co-occurrence of anaerobic bacteria in colorectal carcinomas.</title>
        <authorList>
            <person name="Holt R.A."/>
            <person name="Warren R.L."/>
            <person name="Allen-Vercoe E."/>
            <person name="Pleasance S."/>
            <person name="Freeman D.J."/>
            <person name="Watson P."/>
            <person name="Moore R."/>
            <person name="Cochrane K."/>
        </authorList>
    </citation>
    <scope>NUCLEOTIDE SEQUENCE [LARGE SCALE GENOMIC DNA]</scope>
    <source>
        <strain evidence="7 8">CC57C</strain>
    </source>
</reference>
<feature type="domain" description="ParB-like N-terminal" evidence="6">
    <location>
        <begin position="4"/>
        <end position="90"/>
    </location>
</feature>
<dbReference type="EMBL" id="AOTD01000008">
    <property type="protein sequence ID" value="EMG31560.1"/>
    <property type="molecule type" value="Genomic_DNA"/>
</dbReference>
<proteinExistence type="predicted"/>
<dbReference type="InterPro" id="IPR003115">
    <property type="entry name" value="ParB_N"/>
</dbReference>
<evidence type="ECO:0000256" key="4">
    <source>
        <dbReference type="ARBA" id="ARBA00022691"/>
    </source>
</evidence>
<dbReference type="GO" id="GO:0003677">
    <property type="term" value="F:DNA binding"/>
    <property type="evidence" value="ECO:0007669"/>
    <property type="project" value="InterPro"/>
</dbReference>
<dbReference type="EC" id="2.1.1.72" evidence="1"/>